<dbReference type="PANTHER" id="PTHR43745:SF2">
    <property type="entry name" value="NITROREDUCTASE MJ1384-RELATED"/>
    <property type="match status" value="1"/>
</dbReference>
<name>A0AAP7ZJ71_RALSL</name>
<evidence type="ECO:0000313" key="2">
    <source>
        <dbReference type="EMBL" id="OYQ09606.1"/>
    </source>
</evidence>
<feature type="domain" description="Nitroreductase" evidence="1">
    <location>
        <begin position="46"/>
        <end position="212"/>
    </location>
</feature>
<dbReference type="EMBL" id="NCTK01000002">
    <property type="protein sequence ID" value="OYQ09606.1"/>
    <property type="molecule type" value="Genomic_DNA"/>
</dbReference>
<dbReference type="AlphaFoldDB" id="A0AAP7ZJ71"/>
<protein>
    <submittedName>
        <fullName evidence="2">Nitroreductase</fullName>
    </submittedName>
</protein>
<dbReference type="InterPro" id="IPR052544">
    <property type="entry name" value="Bacteriocin_Proc_Enz"/>
</dbReference>
<gene>
    <name evidence="2" type="ORF">B7R77_22310</name>
</gene>
<proteinExistence type="predicted"/>
<dbReference type="RefSeq" id="WP_075455841.1">
    <property type="nucleotide sequence ID" value="NZ_NCTK01000002.1"/>
</dbReference>
<dbReference type="PANTHER" id="PTHR43745">
    <property type="entry name" value="NITROREDUCTASE MJ1384-RELATED"/>
    <property type="match status" value="1"/>
</dbReference>
<organism evidence="2 3">
    <name type="scientific">Ralstonia solanacearum K60</name>
    <dbReference type="NCBI Taxonomy" id="1091042"/>
    <lineage>
        <taxon>Bacteria</taxon>
        <taxon>Pseudomonadati</taxon>
        <taxon>Pseudomonadota</taxon>
        <taxon>Betaproteobacteria</taxon>
        <taxon>Burkholderiales</taxon>
        <taxon>Burkholderiaceae</taxon>
        <taxon>Ralstonia</taxon>
        <taxon>Ralstonia solanacearum species complex</taxon>
    </lineage>
</organism>
<evidence type="ECO:0000313" key="3">
    <source>
        <dbReference type="Proteomes" id="UP000216164"/>
    </source>
</evidence>
<dbReference type="SUPFAM" id="SSF55469">
    <property type="entry name" value="FMN-dependent nitroreductase-like"/>
    <property type="match status" value="1"/>
</dbReference>
<dbReference type="CDD" id="cd02142">
    <property type="entry name" value="McbC_SagB-like_oxidoreductase"/>
    <property type="match status" value="1"/>
</dbReference>
<evidence type="ECO:0000259" key="1">
    <source>
        <dbReference type="Pfam" id="PF00881"/>
    </source>
</evidence>
<dbReference type="Gene3D" id="3.40.109.10">
    <property type="entry name" value="NADH Oxidase"/>
    <property type="match status" value="1"/>
</dbReference>
<dbReference type="InterPro" id="IPR000415">
    <property type="entry name" value="Nitroreductase-like"/>
</dbReference>
<dbReference type="InterPro" id="IPR029479">
    <property type="entry name" value="Nitroreductase"/>
</dbReference>
<dbReference type="Pfam" id="PF00881">
    <property type="entry name" value="Nitroreductase"/>
    <property type="match status" value="1"/>
</dbReference>
<reference evidence="2 3" key="1">
    <citation type="submission" date="2017-04" db="EMBL/GenBank/DDBJ databases">
        <title>Genome Announcement: Closed genomes of Ralstonia solanacearum strains K60, UW551, and UW700.</title>
        <authorList>
            <person name="Hayes M."/>
            <person name="Macintyre A.M."/>
            <person name="Allen C."/>
        </authorList>
    </citation>
    <scope>NUCLEOTIDE SEQUENCE [LARGE SCALE GENOMIC DNA]</scope>
    <source>
        <strain evidence="2 3">UW25</strain>
    </source>
</reference>
<sequence length="217" mass="23085">MGEALFLSYEPVHGLLPKPVALQPAAVIALPSPHLGGGEPLMAALAHRKSTREFASTALAPQQLGELLWAADGVNRPATGGRTAPSPHGLNEIDIYVALPEGVYRYDAVEHVLDLKHAVDARNLTGYQDVVGHAPLDLVYVINHGRLGRLPQQQRATFAAVTAGAIAQNVSLYCASAGLCTVVRGWLNQRQLAEALSLNEDEIPVLAQTVGYPVQPN</sequence>
<comment type="caution">
    <text evidence="2">The sequence shown here is derived from an EMBL/GenBank/DDBJ whole genome shotgun (WGS) entry which is preliminary data.</text>
</comment>
<dbReference type="GO" id="GO:0016491">
    <property type="term" value="F:oxidoreductase activity"/>
    <property type="evidence" value="ECO:0007669"/>
    <property type="project" value="InterPro"/>
</dbReference>
<accession>A0AAP7ZJ71</accession>
<dbReference type="Proteomes" id="UP000216164">
    <property type="component" value="Unassembled WGS sequence"/>
</dbReference>